<dbReference type="eggNOG" id="ENOG502QPSW">
    <property type="taxonomic scope" value="Eukaryota"/>
</dbReference>
<feature type="region of interest" description="Disordered" evidence="5">
    <location>
        <begin position="208"/>
        <end position="502"/>
    </location>
</feature>
<dbReference type="InterPro" id="IPR041913">
    <property type="entry name" value="POLD3_sf"/>
</dbReference>
<dbReference type="PANTHER" id="PTHR17598:SF13">
    <property type="entry name" value="DNA POLYMERASE DELTA SUBUNIT 3"/>
    <property type="match status" value="1"/>
</dbReference>
<dbReference type="GO" id="GO:0006297">
    <property type="term" value="P:nucleotide-excision repair, DNA gap filling"/>
    <property type="evidence" value="ECO:0007669"/>
    <property type="project" value="TreeGrafter"/>
</dbReference>
<feature type="compositionally biased region" description="Basic residues" evidence="5">
    <location>
        <begin position="408"/>
        <end position="420"/>
    </location>
</feature>
<evidence type="ECO:0000256" key="3">
    <source>
        <dbReference type="ARBA" id="ARBA00022705"/>
    </source>
</evidence>
<dbReference type="Proteomes" id="UP000030752">
    <property type="component" value="Unassembled WGS sequence"/>
</dbReference>
<dbReference type="AlphaFoldDB" id="W2SAJ1"/>
<evidence type="ECO:0000313" key="7">
    <source>
        <dbReference type="Proteomes" id="UP000030752"/>
    </source>
</evidence>
<dbReference type="HOGENOM" id="CLU_047736_0_0_1"/>
<feature type="compositionally biased region" description="Acidic residues" evidence="5">
    <location>
        <begin position="300"/>
        <end position="313"/>
    </location>
</feature>
<dbReference type="GO" id="GO:1904161">
    <property type="term" value="P:DNA synthesis involved in UV-damage excision repair"/>
    <property type="evidence" value="ECO:0007669"/>
    <property type="project" value="TreeGrafter"/>
</dbReference>
<gene>
    <name evidence="6" type="ORF">HMPREF1541_09779</name>
</gene>
<organism evidence="6 7">
    <name type="scientific">Cyphellophora europaea (strain CBS 101466)</name>
    <name type="common">Phialophora europaea</name>
    <dbReference type="NCBI Taxonomy" id="1220924"/>
    <lineage>
        <taxon>Eukaryota</taxon>
        <taxon>Fungi</taxon>
        <taxon>Dikarya</taxon>
        <taxon>Ascomycota</taxon>
        <taxon>Pezizomycotina</taxon>
        <taxon>Eurotiomycetes</taxon>
        <taxon>Chaetothyriomycetidae</taxon>
        <taxon>Chaetothyriales</taxon>
        <taxon>Cyphellophoraceae</taxon>
        <taxon>Cyphellophora</taxon>
    </lineage>
</organism>
<feature type="compositionally biased region" description="Gly residues" evidence="5">
    <location>
        <begin position="476"/>
        <end position="490"/>
    </location>
</feature>
<dbReference type="Gene3D" id="3.90.1030.20">
    <property type="entry name" value="DNA polymerase delta, p66 (Cdc27) subunit, wHTH domain"/>
    <property type="match status" value="1"/>
</dbReference>
<feature type="compositionally biased region" description="Low complexity" evidence="5">
    <location>
        <begin position="358"/>
        <end position="371"/>
    </location>
</feature>
<evidence type="ECO:0000256" key="5">
    <source>
        <dbReference type="SAM" id="MobiDB-lite"/>
    </source>
</evidence>
<accession>W2SAJ1</accession>
<dbReference type="PANTHER" id="PTHR17598">
    <property type="entry name" value="DNA POLYMERASE DELTA SUBUNIT 3"/>
    <property type="match status" value="1"/>
</dbReference>
<reference evidence="6 7" key="1">
    <citation type="submission" date="2013-03" db="EMBL/GenBank/DDBJ databases">
        <title>The Genome Sequence of Phialophora europaea CBS 101466.</title>
        <authorList>
            <consortium name="The Broad Institute Genomics Platform"/>
            <person name="Cuomo C."/>
            <person name="de Hoog S."/>
            <person name="Gorbushina A."/>
            <person name="Walker B."/>
            <person name="Young S.K."/>
            <person name="Zeng Q."/>
            <person name="Gargeya S."/>
            <person name="Fitzgerald M."/>
            <person name="Haas B."/>
            <person name="Abouelleil A."/>
            <person name="Allen A.W."/>
            <person name="Alvarado L."/>
            <person name="Arachchi H.M."/>
            <person name="Berlin A.M."/>
            <person name="Chapman S.B."/>
            <person name="Gainer-Dewar J."/>
            <person name="Goldberg J."/>
            <person name="Griggs A."/>
            <person name="Gujja S."/>
            <person name="Hansen M."/>
            <person name="Howarth C."/>
            <person name="Imamovic A."/>
            <person name="Ireland A."/>
            <person name="Larimer J."/>
            <person name="McCowan C."/>
            <person name="Murphy C."/>
            <person name="Pearson M."/>
            <person name="Poon T.W."/>
            <person name="Priest M."/>
            <person name="Roberts A."/>
            <person name="Saif S."/>
            <person name="Shea T."/>
            <person name="Sisk P."/>
            <person name="Sykes S."/>
            <person name="Wortman J."/>
            <person name="Nusbaum C."/>
            <person name="Birren B."/>
        </authorList>
    </citation>
    <scope>NUCLEOTIDE SEQUENCE [LARGE SCALE GENOMIC DNA]</scope>
    <source>
        <strain evidence="6 7">CBS 101466</strain>
    </source>
</reference>
<keyword evidence="3" id="KW-0235">DNA replication</keyword>
<protein>
    <recommendedName>
        <fullName evidence="2">DNA polymerase delta subunit 3</fullName>
    </recommendedName>
</protein>
<keyword evidence="7" id="KW-1185">Reference proteome</keyword>
<evidence type="ECO:0000256" key="1">
    <source>
        <dbReference type="ARBA" id="ARBA00004123"/>
    </source>
</evidence>
<evidence type="ECO:0000256" key="2">
    <source>
        <dbReference type="ARBA" id="ARBA00017589"/>
    </source>
</evidence>
<proteinExistence type="predicted"/>
<dbReference type="InParanoid" id="W2SAJ1"/>
<sequence length="502" mass="54339">MTDFKTHLASELVSEQKTVSYRTLSRAVRVHANVAKCMLFEFYEEQTKRRPGSVYATYLLSGTKRRVEAPNGITKSNGKPDEDQPMPSSPPIPSSSMVDPSQQESITAEHEDVKVRTVTLVREENLEEVKRSYEAISSIHIYSLSPGKIPDLVELTDLGRGLYTDVFAKEDPLTSNKTYGVIQNPLVRRRKGKRPIVPTAASSKFQAVKDVKPASTVKEAPKPAAKSGGIAASFNKSTPTLKKEETASRPSSRDSTSTSASKPTLKRDASDIFKAFAKGKTKKDAAKNSQDADTPMSGLGDDDDEGESEEEALFLDTGKKQAAKKRTSEVKKERDDKAAKLRKMMDSDDEETKPPISEAAAAPAEEAPAAVEAEEKDPDAVEWSESDTEATKPKRAAQEPAEPEGEKRRRGKRKVTRKRTMKDEDGYLVTKEEEVYESFSETDDEGSKPKAKQAFGGFGAKGAASQGSKGSQKPAAGGGKKAGGGGGGGSGKKDIMSFFGKK</sequence>
<feature type="compositionally biased region" description="Low complexity" evidence="5">
    <location>
        <begin position="248"/>
        <end position="261"/>
    </location>
</feature>
<feature type="region of interest" description="Disordered" evidence="5">
    <location>
        <begin position="67"/>
        <end position="110"/>
    </location>
</feature>
<dbReference type="RefSeq" id="XP_008712674.1">
    <property type="nucleotide sequence ID" value="XM_008714452.1"/>
</dbReference>
<dbReference type="InterPro" id="IPR019038">
    <property type="entry name" value="POLD3"/>
</dbReference>
<dbReference type="EMBL" id="KB822713">
    <property type="protein sequence ID" value="ETN44904.1"/>
    <property type="molecule type" value="Genomic_DNA"/>
</dbReference>
<keyword evidence="4" id="KW-0539">Nucleus</keyword>
<dbReference type="OrthoDB" id="514823at2759"/>
<dbReference type="GeneID" id="19977118"/>
<feature type="compositionally biased region" description="Acidic residues" evidence="5">
    <location>
        <begin position="434"/>
        <end position="444"/>
    </location>
</feature>
<feature type="compositionally biased region" description="Basic and acidic residues" evidence="5">
    <location>
        <begin position="326"/>
        <end position="346"/>
    </location>
</feature>
<evidence type="ECO:0000256" key="4">
    <source>
        <dbReference type="ARBA" id="ARBA00023242"/>
    </source>
</evidence>
<name>W2SAJ1_CYPE1</name>
<evidence type="ECO:0000313" key="6">
    <source>
        <dbReference type="EMBL" id="ETN44904.1"/>
    </source>
</evidence>
<feature type="compositionally biased region" description="Acidic residues" evidence="5">
    <location>
        <begin position="372"/>
        <end position="388"/>
    </location>
</feature>
<comment type="subcellular location">
    <subcellularLocation>
        <location evidence="1">Nucleus</location>
    </subcellularLocation>
</comment>
<dbReference type="VEuPathDB" id="FungiDB:HMPREF1541_09779"/>
<dbReference type="GO" id="GO:0006271">
    <property type="term" value="P:DNA strand elongation involved in DNA replication"/>
    <property type="evidence" value="ECO:0007669"/>
    <property type="project" value="TreeGrafter"/>
</dbReference>
<dbReference type="GO" id="GO:0003887">
    <property type="term" value="F:DNA-directed DNA polymerase activity"/>
    <property type="evidence" value="ECO:0007669"/>
    <property type="project" value="TreeGrafter"/>
</dbReference>
<dbReference type="Pfam" id="PF09507">
    <property type="entry name" value="CDC27"/>
    <property type="match status" value="1"/>
</dbReference>
<feature type="compositionally biased region" description="Low complexity" evidence="5">
    <location>
        <begin position="461"/>
        <end position="475"/>
    </location>
</feature>
<dbReference type="STRING" id="1220924.W2SAJ1"/>
<dbReference type="GO" id="GO:0043625">
    <property type="term" value="C:delta DNA polymerase complex"/>
    <property type="evidence" value="ECO:0007669"/>
    <property type="project" value="InterPro"/>
</dbReference>
<feature type="compositionally biased region" description="Basic and acidic residues" evidence="5">
    <location>
        <begin position="421"/>
        <end position="433"/>
    </location>
</feature>